<evidence type="ECO:0000313" key="3">
    <source>
        <dbReference type="Proteomes" id="UP000310189"/>
    </source>
</evidence>
<gene>
    <name evidence="2" type="ORF">E3P99_03529</name>
</gene>
<evidence type="ECO:0000313" key="2">
    <source>
        <dbReference type="EMBL" id="TIA86907.1"/>
    </source>
</evidence>
<feature type="region of interest" description="Disordered" evidence="1">
    <location>
        <begin position="1"/>
        <end position="26"/>
    </location>
</feature>
<organism evidence="2 3">
    <name type="scientific">Wallemia hederae</name>
    <dbReference type="NCBI Taxonomy" id="1540922"/>
    <lineage>
        <taxon>Eukaryota</taxon>
        <taxon>Fungi</taxon>
        <taxon>Dikarya</taxon>
        <taxon>Basidiomycota</taxon>
        <taxon>Wallemiomycotina</taxon>
        <taxon>Wallemiomycetes</taxon>
        <taxon>Wallemiales</taxon>
        <taxon>Wallemiaceae</taxon>
        <taxon>Wallemia</taxon>
    </lineage>
</organism>
<evidence type="ECO:0000256" key="1">
    <source>
        <dbReference type="SAM" id="MobiDB-lite"/>
    </source>
</evidence>
<protein>
    <submittedName>
        <fullName evidence="2">Uncharacterized protein</fullName>
    </submittedName>
</protein>
<sequence>MSSNSNPVVKSPSVQRPKIPKLPSELHPLPPDISAYFVYPLSLEPYTLDLLPRLRQTASIEHQKHLNYLSERQAALESKKREEMRRVAPGWNGAWDALQPEPSTAHKQQTSSSFEDGLVDGLDKLST</sequence>
<name>A0A4T0FF24_9BASI</name>
<accession>A0A4T0FF24</accession>
<feature type="compositionally biased region" description="Polar residues" evidence="1">
    <location>
        <begin position="101"/>
        <end position="114"/>
    </location>
</feature>
<feature type="compositionally biased region" description="Low complexity" evidence="1">
    <location>
        <begin position="1"/>
        <end position="14"/>
    </location>
</feature>
<comment type="caution">
    <text evidence="2">The sequence shown here is derived from an EMBL/GenBank/DDBJ whole genome shotgun (WGS) entry which is preliminary data.</text>
</comment>
<dbReference type="OrthoDB" id="2506317at2759"/>
<keyword evidence="3" id="KW-1185">Reference proteome</keyword>
<feature type="region of interest" description="Disordered" evidence="1">
    <location>
        <begin position="91"/>
        <end position="127"/>
    </location>
</feature>
<dbReference type="EMBL" id="SPNW01000072">
    <property type="protein sequence ID" value="TIA86907.1"/>
    <property type="molecule type" value="Genomic_DNA"/>
</dbReference>
<dbReference type="AlphaFoldDB" id="A0A4T0FF24"/>
<dbReference type="Proteomes" id="UP000310189">
    <property type="component" value="Unassembled WGS sequence"/>
</dbReference>
<proteinExistence type="predicted"/>
<reference evidence="2 3" key="1">
    <citation type="submission" date="2019-03" db="EMBL/GenBank/DDBJ databases">
        <title>Sequencing 23 genomes of Wallemia ichthyophaga.</title>
        <authorList>
            <person name="Gostincar C."/>
        </authorList>
    </citation>
    <scope>NUCLEOTIDE SEQUENCE [LARGE SCALE GENOMIC DNA]</scope>
    <source>
        <strain evidence="2 3">EXF-5753</strain>
    </source>
</reference>